<protein>
    <submittedName>
        <fullName evidence="11">Protein CBG00683</fullName>
    </submittedName>
</protein>
<comment type="subcellular location">
    <subcellularLocation>
        <location evidence="1">Membrane</location>
        <topology evidence="1">Single-pass type I membrane protein</topology>
    </subcellularLocation>
</comment>
<keyword evidence="2 9" id="KW-0812">Transmembrane</keyword>
<feature type="repeat" description="Cys-rich GLG1" evidence="8">
    <location>
        <begin position="347"/>
        <end position="409"/>
    </location>
</feature>
<dbReference type="Proteomes" id="UP000008549">
    <property type="component" value="Unassembled WGS sequence"/>
</dbReference>
<evidence type="ECO:0000256" key="10">
    <source>
        <dbReference type="SAM" id="SignalP"/>
    </source>
</evidence>
<feature type="repeat" description="Cys-rich GLG1" evidence="8">
    <location>
        <begin position="943"/>
        <end position="1007"/>
    </location>
</feature>
<evidence type="ECO:0000256" key="9">
    <source>
        <dbReference type="SAM" id="Phobius"/>
    </source>
</evidence>
<feature type="chain" id="PRO_5002728842" evidence="10">
    <location>
        <begin position="19"/>
        <end position="1182"/>
    </location>
</feature>
<name>A8WNA8_CAEBR</name>
<dbReference type="InParanoid" id="A8WNA8"/>
<dbReference type="eggNOG" id="KOG3648">
    <property type="taxonomic scope" value="Eukaryota"/>
</dbReference>
<dbReference type="AlphaFoldDB" id="A8WNA8"/>
<dbReference type="GO" id="GO:0017134">
    <property type="term" value="F:fibroblast growth factor binding"/>
    <property type="evidence" value="ECO:0000318"/>
    <property type="project" value="GO_Central"/>
</dbReference>
<keyword evidence="12" id="KW-1185">Reference proteome</keyword>
<evidence type="ECO:0000256" key="6">
    <source>
        <dbReference type="ARBA" id="ARBA00023136"/>
    </source>
</evidence>
<keyword evidence="3 10" id="KW-0732">Signal</keyword>
<dbReference type="InterPro" id="IPR017873">
    <property type="entry name" value="Cys-rich_GLG1_repeat_euk"/>
</dbReference>
<dbReference type="GeneID" id="8571775"/>
<sequence length="1182" mass="135071">MLWRYPLILATFCWLGTAAQQNDPEKKLSSFDACKADIHKHCSRPDVDLSSDMSILECLQDAGLSETATLSEQCEQLVWDFKVKITQDERFVTAAKQYCEEELKSNVAMQTCTSQTQPGYALSCLIEFTKNVTETSKCHAFLARTERLAFSDFRLVGPFVTKCRAVLDQFKCNVLTPDPAHKGVRVAHTQGMALECILDKVVKNAKTQADALAILGDECKHEVLRLAEMQADDFHLDRPLFFACRLDRERYCKDVPSGQGKVFECLMMNRNDKFMDTECGNLLAERAYLMGRDYRMAHPLTKACQPELTRYKCEPQNQIEAAAHFHLAWILLCLENGANQPEHKELPPSKECSHEMITHRQMMMQHFRMAPELVLNCAQEIDKWCSPTGDIEAEGRTLHCLMEHAESRNETQKLGAQCLQAVQQVVKVADIGRNYKVDKVLYGSCRALIDGPCAQDAVSETATLTCLMKNVDSPDMVPECEKRLLEVQYFMARDWTLDPQLYEACHKEAVERCSALDNWHQQHNTDKAVDPGPQVLACLYRTAYDEVRPLSQACGTQVRQLLHVRAVRVNLIPEIEDGCREALSEFCSHNVKPSEEMMCLQQNFESDQFKRKYPVCFQHLTKFTEMEAKDTKLNRALTKACKPVISTHCAQFALEDIDHGDVLECLVNNKDAKEMTTKCRSYVNHFELISLRDYHFSYKFQKACAADIEQNCRDHNNDKGEIIRCLSEVRFEHKVLGSAKDLTDDCKKQLKVAYLQQEQVEFDDKEHMADADPKLSQKCAREIQIFNCNKAETFEETVECLRLNFEQLGPDCKSMIFYREKIEAVDNSMDDELQKKCRYDISKFCGNSDSENVLECLTNTKIVRLLQRECKAVVKERMQESARDVRLRPQLLTSCRKEAETYCPEDMKKINMPQYSQTVLDGVVVACLREKFRQSISDQNHIEFSPRCSAEVSRAIVEAEFDPQLDPPLYNACKSTINSRCSAQILESGGHFDNVMECLKADFNKGLIKDNSCAGQVARRLQESLVDIHLDPVLHEACAMDIQRNCRDVPPGHSRSECFGSLNSVKIFKESSNYKNLRIQKNLIFQSEISVVMCLMDSADKQQLSKECSTKLNDRNKLWMKAHSEFQMALPDSWHAFATLVMEHPERNSILGYIAGFVVFVLLVGCCCGRVSKKQYIEMKNR</sequence>
<evidence type="ECO:0000256" key="2">
    <source>
        <dbReference type="ARBA" id="ARBA00022692"/>
    </source>
</evidence>
<dbReference type="STRING" id="6238.A8WNA8"/>
<evidence type="ECO:0000313" key="13">
    <source>
        <dbReference type="WormBase" id="CBG00683a"/>
    </source>
</evidence>
<evidence type="ECO:0000256" key="3">
    <source>
        <dbReference type="ARBA" id="ARBA00022729"/>
    </source>
</evidence>
<evidence type="ECO:0000256" key="1">
    <source>
        <dbReference type="ARBA" id="ARBA00004479"/>
    </source>
</evidence>
<dbReference type="PANTHER" id="PTHR11884:SF1">
    <property type="entry name" value="GOLGI APPARATUS PROTEIN 1"/>
    <property type="match status" value="1"/>
</dbReference>
<feature type="signal peptide" evidence="10">
    <location>
        <begin position="1"/>
        <end position="18"/>
    </location>
</feature>
<dbReference type="RefSeq" id="XP_045091601.1">
    <property type="nucleotide sequence ID" value="XM_045241913.1"/>
</dbReference>
<dbReference type="KEGG" id="cbr:CBG_00683"/>
<dbReference type="OMA" id="MMECLIE"/>
<evidence type="ECO:0000256" key="5">
    <source>
        <dbReference type="ARBA" id="ARBA00022989"/>
    </source>
</evidence>
<dbReference type="FunCoup" id="A8WNA8">
    <property type="interactions" value="2688"/>
</dbReference>
<feature type="repeat" description="Cys-rich GLG1" evidence="8">
    <location>
        <begin position="475"/>
        <end position="547"/>
    </location>
</feature>
<reference evidence="11 12" key="1">
    <citation type="journal article" date="2003" name="PLoS Biol.">
        <title>The genome sequence of Caenorhabditis briggsae: a platform for comparative genomics.</title>
        <authorList>
            <person name="Stein L.D."/>
            <person name="Bao Z."/>
            <person name="Blasiar D."/>
            <person name="Blumenthal T."/>
            <person name="Brent M.R."/>
            <person name="Chen N."/>
            <person name="Chinwalla A."/>
            <person name="Clarke L."/>
            <person name="Clee C."/>
            <person name="Coghlan A."/>
            <person name="Coulson A."/>
            <person name="D'Eustachio P."/>
            <person name="Fitch D.H."/>
            <person name="Fulton L.A."/>
            <person name="Fulton R.E."/>
            <person name="Griffiths-Jones S."/>
            <person name="Harris T.W."/>
            <person name="Hillier L.W."/>
            <person name="Kamath R."/>
            <person name="Kuwabara P.E."/>
            <person name="Mardis E.R."/>
            <person name="Marra M.A."/>
            <person name="Miner T.L."/>
            <person name="Minx P."/>
            <person name="Mullikin J.C."/>
            <person name="Plumb R.W."/>
            <person name="Rogers J."/>
            <person name="Schein J.E."/>
            <person name="Sohrmann M."/>
            <person name="Spieth J."/>
            <person name="Stajich J.E."/>
            <person name="Wei C."/>
            <person name="Willey D."/>
            <person name="Wilson R.K."/>
            <person name="Durbin R."/>
            <person name="Waterston R.H."/>
        </authorList>
    </citation>
    <scope>NUCLEOTIDE SEQUENCE [LARGE SCALE GENOMIC DNA]</scope>
    <source>
        <strain evidence="11 12">AF16</strain>
    </source>
</reference>
<feature type="transmembrane region" description="Helical" evidence="9">
    <location>
        <begin position="1150"/>
        <end position="1172"/>
    </location>
</feature>
<feature type="repeat" description="Cys-rich GLG1" evidence="8">
    <location>
        <begin position="807"/>
        <end position="865"/>
    </location>
</feature>
<dbReference type="EMBL" id="HE600999">
    <property type="protein sequence ID" value="CAP21962.2"/>
    <property type="molecule type" value="Genomic_DNA"/>
</dbReference>
<reference evidence="11 12" key="2">
    <citation type="journal article" date="2011" name="PLoS Genet.">
        <title>Caenorhabditis briggsae recombinant inbred line genotypes reveal inter-strain incompatibility and the evolution of recombination.</title>
        <authorList>
            <person name="Ross J.A."/>
            <person name="Koboldt D.C."/>
            <person name="Staisch J.E."/>
            <person name="Chamberlin H.M."/>
            <person name="Gupta B.P."/>
            <person name="Miller R.D."/>
            <person name="Baird S.E."/>
            <person name="Haag E.S."/>
        </authorList>
    </citation>
    <scope>NUCLEOTIDE SEQUENCE [LARGE SCALE GENOMIC DNA]</scope>
    <source>
        <strain evidence="11 12">AF16</strain>
    </source>
</reference>
<dbReference type="InterPro" id="IPR001893">
    <property type="entry name" value="Cys-rich_GLG1_repeat"/>
</dbReference>
<organism evidence="11 12">
    <name type="scientific">Caenorhabditis briggsae</name>
    <dbReference type="NCBI Taxonomy" id="6238"/>
    <lineage>
        <taxon>Eukaryota</taxon>
        <taxon>Metazoa</taxon>
        <taxon>Ecdysozoa</taxon>
        <taxon>Nematoda</taxon>
        <taxon>Chromadorea</taxon>
        <taxon>Rhabditida</taxon>
        <taxon>Rhabditina</taxon>
        <taxon>Rhabditomorpha</taxon>
        <taxon>Rhabditoidea</taxon>
        <taxon>Rhabditidae</taxon>
        <taxon>Peloderinae</taxon>
        <taxon>Caenorhabditis</taxon>
    </lineage>
</organism>
<evidence type="ECO:0000256" key="7">
    <source>
        <dbReference type="ARBA" id="ARBA00023180"/>
    </source>
</evidence>
<dbReference type="PANTHER" id="PTHR11884">
    <property type="entry name" value="SELECTIN LIGAND RELATED"/>
    <property type="match status" value="1"/>
</dbReference>
<dbReference type="HOGENOM" id="CLU_011063_0_0_1"/>
<feature type="repeat" description="Cys-rich GLG1" evidence="8">
    <location>
        <begin position="214"/>
        <end position="274"/>
    </location>
</feature>
<dbReference type="PROSITE" id="PS51289">
    <property type="entry name" value="GLG1_C_RICH"/>
    <property type="match status" value="6"/>
</dbReference>
<proteinExistence type="predicted"/>
<evidence type="ECO:0000313" key="12">
    <source>
        <dbReference type="Proteomes" id="UP000008549"/>
    </source>
</evidence>
<accession>A8WNA8</accession>
<evidence type="ECO:0000256" key="8">
    <source>
        <dbReference type="PROSITE-ProRule" id="PRU00622"/>
    </source>
</evidence>
<evidence type="ECO:0000313" key="11">
    <source>
        <dbReference type="EMBL" id="CAP21962.2"/>
    </source>
</evidence>
<keyword evidence="7" id="KW-0325">Glycoprotein</keyword>
<keyword evidence="5 9" id="KW-1133">Transmembrane helix</keyword>
<keyword evidence="6 9" id="KW-0472">Membrane</keyword>
<keyword evidence="4" id="KW-0677">Repeat</keyword>
<dbReference type="InterPro" id="IPR039728">
    <property type="entry name" value="GLG1"/>
</dbReference>
<evidence type="ECO:0000256" key="4">
    <source>
        <dbReference type="ARBA" id="ARBA00022737"/>
    </source>
</evidence>
<dbReference type="GO" id="GO:0000139">
    <property type="term" value="C:Golgi membrane"/>
    <property type="evidence" value="ECO:0000318"/>
    <property type="project" value="GO_Central"/>
</dbReference>
<dbReference type="Pfam" id="PF00839">
    <property type="entry name" value="Cys_rich_FGFR"/>
    <property type="match status" value="12"/>
</dbReference>
<dbReference type="WormBase" id="CBG00683a">
    <property type="protein sequence ID" value="CBP05777"/>
    <property type="gene ID" value="WBGene00024039"/>
</dbReference>
<gene>
    <name evidence="11 13" type="ORF">CBG00683</name>
    <name evidence="11" type="ORF">CBG_00683</name>
</gene>
<dbReference type="CTD" id="8571775"/>
<feature type="repeat" description="Cys-rich GLG1" evidence="8">
    <location>
        <begin position="674"/>
        <end position="734"/>
    </location>
</feature>